<dbReference type="Gene3D" id="3.30.70.270">
    <property type="match status" value="1"/>
</dbReference>
<dbReference type="InterPro" id="IPR000160">
    <property type="entry name" value="GGDEF_dom"/>
</dbReference>
<dbReference type="PANTHER" id="PTHR45138">
    <property type="entry name" value="REGULATORY COMPONENTS OF SENSORY TRANSDUCTION SYSTEM"/>
    <property type="match status" value="1"/>
</dbReference>
<feature type="modified residue" description="4-aspartylphosphate" evidence="3">
    <location>
        <position position="202"/>
    </location>
</feature>
<dbReference type="GO" id="GO:0005886">
    <property type="term" value="C:plasma membrane"/>
    <property type="evidence" value="ECO:0007669"/>
    <property type="project" value="TreeGrafter"/>
</dbReference>
<dbReference type="FunFam" id="3.40.50.2300:FF:000574">
    <property type="entry name" value="Response regulator PleD"/>
    <property type="match status" value="1"/>
</dbReference>
<dbReference type="GO" id="GO:1902201">
    <property type="term" value="P:negative regulation of bacterial-type flagellum-dependent cell motility"/>
    <property type="evidence" value="ECO:0007669"/>
    <property type="project" value="TreeGrafter"/>
</dbReference>
<organism evidence="6 7">
    <name type="scientific">Aureimonas ureilytica</name>
    <dbReference type="NCBI Taxonomy" id="401562"/>
    <lineage>
        <taxon>Bacteria</taxon>
        <taxon>Pseudomonadati</taxon>
        <taxon>Pseudomonadota</taxon>
        <taxon>Alphaproteobacteria</taxon>
        <taxon>Hyphomicrobiales</taxon>
        <taxon>Aurantimonadaceae</taxon>
        <taxon>Aureimonas</taxon>
    </lineage>
</organism>
<dbReference type="RefSeq" id="WP_058598285.1">
    <property type="nucleotide sequence ID" value="NZ_LDQA01000001.1"/>
</dbReference>
<dbReference type="Pfam" id="PF00990">
    <property type="entry name" value="GGDEF"/>
    <property type="match status" value="1"/>
</dbReference>
<protein>
    <recommendedName>
        <fullName evidence="1">diguanylate cyclase</fullName>
        <ecNumber evidence="1">2.7.7.65</ecNumber>
    </recommendedName>
</protein>
<evidence type="ECO:0000256" key="2">
    <source>
        <dbReference type="ARBA" id="ARBA00034247"/>
    </source>
</evidence>
<feature type="domain" description="GGDEF" evidence="5">
    <location>
        <begin position="319"/>
        <end position="450"/>
    </location>
</feature>
<name>A0A147DB99_9HYPH</name>
<dbReference type="InterPro" id="IPR011006">
    <property type="entry name" value="CheY-like_superfamily"/>
</dbReference>
<dbReference type="EMBL" id="LDQA01000001">
    <property type="protein sequence ID" value="KTR08433.1"/>
    <property type="molecule type" value="Genomic_DNA"/>
</dbReference>
<feature type="modified residue" description="4-aspartylphosphate" evidence="3">
    <location>
        <position position="53"/>
    </location>
</feature>
<dbReference type="GO" id="GO:0000160">
    <property type="term" value="P:phosphorelay signal transduction system"/>
    <property type="evidence" value="ECO:0007669"/>
    <property type="project" value="InterPro"/>
</dbReference>
<dbReference type="Pfam" id="PF00072">
    <property type="entry name" value="Response_reg"/>
    <property type="match status" value="2"/>
</dbReference>
<dbReference type="FunFam" id="3.30.70.270:FF:000001">
    <property type="entry name" value="Diguanylate cyclase domain protein"/>
    <property type="match status" value="1"/>
</dbReference>
<comment type="caution">
    <text evidence="6">The sequence shown here is derived from an EMBL/GenBank/DDBJ whole genome shotgun (WGS) entry which is preliminary data.</text>
</comment>
<evidence type="ECO:0000256" key="1">
    <source>
        <dbReference type="ARBA" id="ARBA00012528"/>
    </source>
</evidence>
<dbReference type="InterPro" id="IPR043128">
    <property type="entry name" value="Rev_trsase/Diguanyl_cyclase"/>
</dbReference>
<dbReference type="SMART" id="SM00267">
    <property type="entry name" value="GGDEF"/>
    <property type="match status" value="1"/>
</dbReference>
<feature type="domain" description="Response regulatory" evidence="4">
    <location>
        <begin position="156"/>
        <end position="269"/>
    </location>
</feature>
<dbReference type="InterPro" id="IPR001789">
    <property type="entry name" value="Sig_transdc_resp-reg_receiver"/>
</dbReference>
<keyword evidence="3" id="KW-0597">Phosphoprotein</keyword>
<dbReference type="Proteomes" id="UP000078529">
    <property type="component" value="Unassembled WGS sequence"/>
</dbReference>
<dbReference type="Gene3D" id="3.40.50.2300">
    <property type="match status" value="1"/>
</dbReference>
<dbReference type="EC" id="2.7.7.65" evidence="1"/>
<evidence type="ECO:0000256" key="3">
    <source>
        <dbReference type="PROSITE-ProRule" id="PRU00169"/>
    </source>
</evidence>
<dbReference type="SMART" id="SM00448">
    <property type="entry name" value="REC"/>
    <property type="match status" value="2"/>
</dbReference>
<dbReference type="AlphaFoldDB" id="A0A147DB99"/>
<dbReference type="CDD" id="cd17538">
    <property type="entry name" value="REC_D1_PleD-like"/>
    <property type="match status" value="1"/>
</dbReference>
<gene>
    <name evidence="6" type="primary">pleD</name>
    <name evidence="6" type="ORF">NS365_00335</name>
</gene>
<accession>A0A147DB99</accession>
<dbReference type="PROSITE" id="PS50110">
    <property type="entry name" value="RESPONSE_REGULATORY"/>
    <property type="match status" value="2"/>
</dbReference>
<proteinExistence type="predicted"/>
<dbReference type="GO" id="GO:0043709">
    <property type="term" value="P:cell adhesion involved in single-species biofilm formation"/>
    <property type="evidence" value="ECO:0007669"/>
    <property type="project" value="TreeGrafter"/>
</dbReference>
<reference evidence="6 7" key="1">
    <citation type="journal article" date="2016" name="Front. Microbiol.">
        <title>Genomic Resource of Rice Seed Associated Bacteria.</title>
        <authorList>
            <person name="Midha S."/>
            <person name="Bansal K."/>
            <person name="Sharma S."/>
            <person name="Kumar N."/>
            <person name="Patil P.P."/>
            <person name="Chaudhry V."/>
            <person name="Patil P.B."/>
        </authorList>
    </citation>
    <scope>NUCLEOTIDE SEQUENCE [LARGE SCALE GENOMIC DNA]</scope>
    <source>
        <strain evidence="6 7">NS365</strain>
    </source>
</reference>
<comment type="catalytic activity">
    <reaction evidence="2">
        <text>2 GTP = 3',3'-c-di-GMP + 2 diphosphate</text>
        <dbReference type="Rhea" id="RHEA:24898"/>
        <dbReference type="ChEBI" id="CHEBI:33019"/>
        <dbReference type="ChEBI" id="CHEBI:37565"/>
        <dbReference type="ChEBI" id="CHEBI:58805"/>
        <dbReference type="EC" id="2.7.7.65"/>
    </reaction>
</comment>
<evidence type="ECO:0000313" key="7">
    <source>
        <dbReference type="Proteomes" id="UP000078529"/>
    </source>
</evidence>
<dbReference type="SUPFAM" id="SSF55073">
    <property type="entry name" value="Nucleotide cyclase"/>
    <property type="match status" value="1"/>
</dbReference>
<dbReference type="GO" id="GO:0052621">
    <property type="term" value="F:diguanylate cyclase activity"/>
    <property type="evidence" value="ECO:0007669"/>
    <property type="project" value="UniProtKB-EC"/>
</dbReference>
<sequence length="456" mass="51133">MSARILIVDDMPVNLRLMQAQLAEEYYDVLLATSGQEALDICGREMIDLVLLDVMMPGMDGFEVCRRLKSDPRTMHLPVVLVTALDQQQDRVRGLEAGADDFLTKPVRGLPLFSRIRSLTRLKMLTDELRMRAETSTKLTAALQPPPPLDSGLKGRVYAILDASDQSQRLARLIGTEHNLIAMSEPDAAVQTTETVDLFIIDLRSTGFDPLRLCSRLRSQEATRQIPILLLAAPEDEARVGRGLELGANDYCQTPLDKNELLARIRTQVRRRRYDEGLRRSFQSTLELAITDPLTGLHNRRFFDTHLRPLIDQSRQSGRPLCVMMLDIDHFKHINDAFGHDAGDEVLRQFAHHILANSRGSDLAARMGGEEFALLMPDLSEDEALQAADRLREVIAASPFGAGDKELPVTASFGLAMWAGEEPREFLKRADLALYQAKREGRNRVVRSTLTSMVQL</sequence>
<feature type="domain" description="Response regulatory" evidence="4">
    <location>
        <begin position="4"/>
        <end position="120"/>
    </location>
</feature>
<dbReference type="SUPFAM" id="SSF52172">
    <property type="entry name" value="CheY-like"/>
    <property type="match status" value="2"/>
</dbReference>
<evidence type="ECO:0000259" key="5">
    <source>
        <dbReference type="PROSITE" id="PS50887"/>
    </source>
</evidence>
<dbReference type="PATRIC" id="fig|401562.4.peg.65"/>
<dbReference type="CDD" id="cd01949">
    <property type="entry name" value="GGDEF"/>
    <property type="match status" value="1"/>
</dbReference>
<dbReference type="NCBIfam" id="TIGR00254">
    <property type="entry name" value="GGDEF"/>
    <property type="match status" value="1"/>
</dbReference>
<dbReference type="InterPro" id="IPR050469">
    <property type="entry name" value="Diguanylate_Cyclase"/>
</dbReference>
<evidence type="ECO:0000259" key="4">
    <source>
        <dbReference type="PROSITE" id="PS50110"/>
    </source>
</evidence>
<dbReference type="InterPro" id="IPR029787">
    <property type="entry name" value="Nucleotide_cyclase"/>
</dbReference>
<dbReference type="NCBIfam" id="NF007135">
    <property type="entry name" value="PRK09581.1"/>
    <property type="match status" value="1"/>
</dbReference>
<dbReference type="PROSITE" id="PS50887">
    <property type="entry name" value="GGDEF"/>
    <property type="match status" value="1"/>
</dbReference>
<dbReference type="PANTHER" id="PTHR45138:SF9">
    <property type="entry name" value="DIGUANYLATE CYCLASE DGCM-RELATED"/>
    <property type="match status" value="1"/>
</dbReference>
<evidence type="ECO:0000313" key="6">
    <source>
        <dbReference type="EMBL" id="KTR08433.1"/>
    </source>
</evidence>
<keyword evidence="7" id="KW-1185">Reference proteome</keyword>